<evidence type="ECO:0000313" key="1">
    <source>
        <dbReference type="EMBL" id="KAF8882377.1"/>
    </source>
</evidence>
<organism evidence="1 2">
    <name type="scientific">Gymnopilus junonius</name>
    <name type="common">Spectacular rustgill mushroom</name>
    <name type="synonym">Gymnopilus spectabilis subsp. junonius</name>
    <dbReference type="NCBI Taxonomy" id="109634"/>
    <lineage>
        <taxon>Eukaryota</taxon>
        <taxon>Fungi</taxon>
        <taxon>Dikarya</taxon>
        <taxon>Basidiomycota</taxon>
        <taxon>Agaricomycotina</taxon>
        <taxon>Agaricomycetes</taxon>
        <taxon>Agaricomycetidae</taxon>
        <taxon>Agaricales</taxon>
        <taxon>Agaricineae</taxon>
        <taxon>Hymenogastraceae</taxon>
        <taxon>Gymnopilus</taxon>
    </lineage>
</organism>
<comment type="caution">
    <text evidence="1">The sequence shown here is derived from an EMBL/GenBank/DDBJ whole genome shotgun (WGS) entry which is preliminary data.</text>
</comment>
<reference evidence="1" key="1">
    <citation type="submission" date="2020-11" db="EMBL/GenBank/DDBJ databases">
        <authorList>
            <consortium name="DOE Joint Genome Institute"/>
            <person name="Ahrendt S."/>
            <person name="Riley R."/>
            <person name="Andreopoulos W."/>
            <person name="LaButti K."/>
            <person name="Pangilinan J."/>
            <person name="Ruiz-duenas F.J."/>
            <person name="Barrasa J.M."/>
            <person name="Sanchez-Garcia M."/>
            <person name="Camarero S."/>
            <person name="Miyauchi S."/>
            <person name="Serrano A."/>
            <person name="Linde D."/>
            <person name="Babiker R."/>
            <person name="Drula E."/>
            <person name="Ayuso-Fernandez I."/>
            <person name="Pacheco R."/>
            <person name="Padilla G."/>
            <person name="Ferreira P."/>
            <person name="Barriuso J."/>
            <person name="Kellner H."/>
            <person name="Castanera R."/>
            <person name="Alfaro M."/>
            <person name="Ramirez L."/>
            <person name="Pisabarro A.G."/>
            <person name="Kuo A."/>
            <person name="Tritt A."/>
            <person name="Lipzen A."/>
            <person name="He G."/>
            <person name="Yan M."/>
            <person name="Ng V."/>
            <person name="Cullen D."/>
            <person name="Martin F."/>
            <person name="Rosso M.-N."/>
            <person name="Henrissat B."/>
            <person name="Hibbett D."/>
            <person name="Martinez A.T."/>
            <person name="Grigoriev I.V."/>
        </authorList>
    </citation>
    <scope>NUCLEOTIDE SEQUENCE</scope>
    <source>
        <strain evidence="1">AH 44721</strain>
    </source>
</reference>
<dbReference type="Proteomes" id="UP000724874">
    <property type="component" value="Unassembled WGS sequence"/>
</dbReference>
<accession>A0A9P5NF30</accession>
<dbReference type="OrthoDB" id="3270804at2759"/>
<protein>
    <submittedName>
        <fullName evidence="1">Uncharacterized protein</fullName>
    </submittedName>
</protein>
<keyword evidence="2" id="KW-1185">Reference proteome</keyword>
<gene>
    <name evidence="1" type="ORF">CPB84DRAFT_1851250</name>
</gene>
<proteinExistence type="predicted"/>
<sequence length="151" mass="15909">MPSYSSTSSELPSPEQVLGCFLRDLSSTICKLNGSVLLMTQYLVDGVITCDLKDTVDALTLAAHSTSTDNDPFIIVALSDHDVSTVTEATIEGNANTSVMAIDSAPMVDGSVPPVATTNESITAPTKVHTPPEDQWYAIPIGRDPGIFHGS</sequence>
<evidence type="ECO:0000313" key="2">
    <source>
        <dbReference type="Proteomes" id="UP000724874"/>
    </source>
</evidence>
<dbReference type="AlphaFoldDB" id="A0A9P5NF30"/>
<name>A0A9P5NF30_GYMJU</name>
<dbReference type="EMBL" id="JADNYJ010000123">
    <property type="protein sequence ID" value="KAF8882377.1"/>
    <property type="molecule type" value="Genomic_DNA"/>
</dbReference>